<dbReference type="Proteomes" id="UP000609802">
    <property type="component" value="Unassembled WGS sequence"/>
</dbReference>
<evidence type="ECO:0000313" key="1">
    <source>
        <dbReference type="EMBL" id="GHE95478.1"/>
    </source>
</evidence>
<evidence type="ECO:0000313" key="2">
    <source>
        <dbReference type="Proteomes" id="UP000609802"/>
    </source>
</evidence>
<dbReference type="SUPFAM" id="SSF54909">
    <property type="entry name" value="Dimeric alpha+beta barrel"/>
    <property type="match status" value="1"/>
</dbReference>
<name>A0ABQ3IVJ4_9RHOB</name>
<reference evidence="2" key="1">
    <citation type="journal article" date="2019" name="Int. J. Syst. Evol. Microbiol.">
        <title>The Global Catalogue of Microorganisms (GCM) 10K type strain sequencing project: providing services to taxonomists for standard genome sequencing and annotation.</title>
        <authorList>
            <consortium name="The Broad Institute Genomics Platform"/>
            <consortium name="The Broad Institute Genome Sequencing Center for Infectious Disease"/>
            <person name="Wu L."/>
            <person name="Ma J."/>
        </authorList>
    </citation>
    <scope>NUCLEOTIDE SEQUENCE [LARGE SCALE GENOMIC DNA]</scope>
    <source>
        <strain evidence="2">KCTC 42443</strain>
    </source>
</reference>
<keyword evidence="2" id="KW-1185">Reference proteome</keyword>
<comment type="caution">
    <text evidence="1">The sequence shown here is derived from an EMBL/GenBank/DDBJ whole genome shotgun (WGS) entry which is preliminary data.</text>
</comment>
<dbReference type="PANTHER" id="PTHR37811:SF2">
    <property type="entry name" value="ABM DOMAIN-CONTAINING PROTEIN"/>
    <property type="match status" value="1"/>
</dbReference>
<accession>A0ABQ3IVJ4</accession>
<sequence>MTQPRFAPLPALPYYAVIFTNQLADPALGYAAMADRIFALAQAQPGYLGAETTRDASGLGITVSYWSDEASILAWKQVSEHLIAQKMGIESWYAHYALRVAKVERAYSGPQERSL</sequence>
<dbReference type="InterPro" id="IPR052936">
    <property type="entry name" value="Jasmonate_Hydroxylase-like"/>
</dbReference>
<organism evidence="1 2">
    <name type="scientific">Aliiroseovarius zhejiangensis</name>
    <dbReference type="NCBI Taxonomy" id="1632025"/>
    <lineage>
        <taxon>Bacteria</taxon>
        <taxon>Pseudomonadati</taxon>
        <taxon>Pseudomonadota</taxon>
        <taxon>Alphaproteobacteria</taxon>
        <taxon>Rhodobacterales</taxon>
        <taxon>Paracoccaceae</taxon>
        <taxon>Aliiroseovarius</taxon>
    </lineage>
</organism>
<proteinExistence type="predicted"/>
<dbReference type="Gene3D" id="3.30.70.100">
    <property type="match status" value="1"/>
</dbReference>
<dbReference type="InterPro" id="IPR011008">
    <property type="entry name" value="Dimeric_a/b-barrel"/>
</dbReference>
<dbReference type="RefSeq" id="WP_191285877.1">
    <property type="nucleotide sequence ID" value="NZ_BNCH01000002.1"/>
</dbReference>
<protein>
    <submittedName>
        <fullName evidence="1">Polysaccharide biosynthesis protein</fullName>
    </submittedName>
</protein>
<gene>
    <name evidence="1" type="ORF">GCM10016455_15250</name>
</gene>
<dbReference type="EMBL" id="BNCH01000002">
    <property type="protein sequence ID" value="GHE95478.1"/>
    <property type="molecule type" value="Genomic_DNA"/>
</dbReference>
<dbReference type="PANTHER" id="PTHR37811">
    <property type="entry name" value="BLL5343 PROTEIN"/>
    <property type="match status" value="1"/>
</dbReference>